<keyword evidence="2" id="KW-0812">Transmembrane</keyword>
<proteinExistence type="inferred from homology"/>
<reference evidence="6" key="1">
    <citation type="submission" date="2022-04" db="EMBL/GenBank/DDBJ databases">
        <title>Paenibacillus mangrovi sp. nov., a novel endophytic bacterium isolated from bark of Kandelia candel.</title>
        <authorList>
            <person name="Tuo L."/>
        </authorList>
    </citation>
    <scope>NUCLEOTIDE SEQUENCE</scope>
    <source>
        <strain evidence="6">KQZ6P-2</strain>
    </source>
</reference>
<keyword evidence="4" id="KW-0472">Membrane</keyword>
<keyword evidence="3" id="KW-1133">Transmembrane helix</keyword>
<name>A0A9X1WNT9_9BACL</name>
<dbReference type="Proteomes" id="UP001139347">
    <property type="component" value="Unassembled WGS sequence"/>
</dbReference>
<evidence type="ECO:0000256" key="1">
    <source>
        <dbReference type="ARBA" id="ARBA00004141"/>
    </source>
</evidence>
<comment type="similarity">
    <text evidence="5">Belongs to the bacteriophage holin family. Cp-1 holin subfamily.</text>
</comment>
<dbReference type="Pfam" id="PF05105">
    <property type="entry name" value="Phage_holin_4_1"/>
    <property type="match status" value="1"/>
</dbReference>
<keyword evidence="7" id="KW-1185">Reference proteome</keyword>
<evidence type="ECO:0000313" key="6">
    <source>
        <dbReference type="EMBL" id="MCJ8010978.1"/>
    </source>
</evidence>
<sequence>MFDKISNANIASFGVITTYVFSGWNEALALLAILVVMDWLTGVGASLREGIRYRDCYSL</sequence>
<dbReference type="GO" id="GO:0016020">
    <property type="term" value="C:membrane"/>
    <property type="evidence" value="ECO:0007669"/>
    <property type="project" value="UniProtKB-SubCell"/>
</dbReference>
<evidence type="ECO:0000256" key="2">
    <source>
        <dbReference type="ARBA" id="ARBA00022692"/>
    </source>
</evidence>
<evidence type="ECO:0000313" key="7">
    <source>
        <dbReference type="Proteomes" id="UP001139347"/>
    </source>
</evidence>
<gene>
    <name evidence="6" type="ORF">MUG84_04375</name>
</gene>
<dbReference type="EMBL" id="JALIRP010000001">
    <property type="protein sequence ID" value="MCJ8010978.1"/>
    <property type="molecule type" value="Genomic_DNA"/>
</dbReference>
<dbReference type="RefSeq" id="WP_244720706.1">
    <property type="nucleotide sequence ID" value="NZ_JALIRP010000001.1"/>
</dbReference>
<comment type="caution">
    <text evidence="6">The sequence shown here is derived from an EMBL/GenBank/DDBJ whole genome shotgun (WGS) entry which is preliminary data.</text>
</comment>
<evidence type="ECO:0000256" key="5">
    <source>
        <dbReference type="ARBA" id="ARBA00023600"/>
    </source>
</evidence>
<dbReference type="AlphaFoldDB" id="A0A9X1WNT9"/>
<accession>A0A9X1WNT9</accession>
<dbReference type="InterPro" id="IPR006480">
    <property type="entry name" value="Phage_holin_4_1"/>
</dbReference>
<evidence type="ECO:0000256" key="4">
    <source>
        <dbReference type="ARBA" id="ARBA00023136"/>
    </source>
</evidence>
<organism evidence="6 7">
    <name type="scientific">Paenibacillus mangrovi</name>
    <dbReference type="NCBI Taxonomy" id="2931978"/>
    <lineage>
        <taxon>Bacteria</taxon>
        <taxon>Bacillati</taxon>
        <taxon>Bacillota</taxon>
        <taxon>Bacilli</taxon>
        <taxon>Bacillales</taxon>
        <taxon>Paenibacillaceae</taxon>
        <taxon>Paenibacillus</taxon>
    </lineage>
</organism>
<protein>
    <submittedName>
        <fullName evidence="6">Phage holin family protein</fullName>
    </submittedName>
</protein>
<comment type="subcellular location">
    <subcellularLocation>
        <location evidence="1">Membrane</location>
        <topology evidence="1">Multi-pass membrane protein</topology>
    </subcellularLocation>
</comment>
<evidence type="ECO:0000256" key="3">
    <source>
        <dbReference type="ARBA" id="ARBA00022989"/>
    </source>
</evidence>